<organism evidence="1">
    <name type="scientific">marine metagenome</name>
    <dbReference type="NCBI Taxonomy" id="408172"/>
    <lineage>
        <taxon>unclassified sequences</taxon>
        <taxon>metagenomes</taxon>
        <taxon>ecological metagenomes</taxon>
    </lineage>
</organism>
<dbReference type="AlphaFoldDB" id="A0A382PMI4"/>
<sequence>MGLEVEGLMHVGYRIGAQADQVPAIVAFYKSVFDLDIDPKRPTIPTIPGAWIQLPSLNIEPQLHMMVADGVSRAARSA</sequence>
<proteinExistence type="predicted"/>
<gene>
    <name evidence="1" type="ORF">METZ01_LOCUS326722</name>
</gene>
<name>A0A382PMI4_9ZZZZ</name>
<dbReference type="EMBL" id="UINC01108047">
    <property type="protein sequence ID" value="SVC73868.1"/>
    <property type="molecule type" value="Genomic_DNA"/>
</dbReference>
<evidence type="ECO:0008006" key="2">
    <source>
        <dbReference type="Google" id="ProtNLM"/>
    </source>
</evidence>
<reference evidence="1" key="1">
    <citation type="submission" date="2018-05" db="EMBL/GenBank/DDBJ databases">
        <authorList>
            <person name="Lanie J.A."/>
            <person name="Ng W.-L."/>
            <person name="Kazmierczak K.M."/>
            <person name="Andrzejewski T.M."/>
            <person name="Davidsen T.M."/>
            <person name="Wayne K.J."/>
            <person name="Tettelin H."/>
            <person name="Glass J.I."/>
            <person name="Rusch D."/>
            <person name="Podicherti R."/>
            <person name="Tsui H.-C.T."/>
            <person name="Winkler M.E."/>
        </authorList>
    </citation>
    <scope>NUCLEOTIDE SEQUENCE</scope>
</reference>
<evidence type="ECO:0000313" key="1">
    <source>
        <dbReference type="EMBL" id="SVC73868.1"/>
    </source>
</evidence>
<accession>A0A382PMI4</accession>
<protein>
    <recommendedName>
        <fullName evidence="2">Glyoxalase/fosfomycin resistance/dioxygenase domain-containing protein</fullName>
    </recommendedName>
</protein>
<feature type="non-terminal residue" evidence="1">
    <location>
        <position position="78"/>
    </location>
</feature>